<evidence type="ECO:0000259" key="2">
    <source>
        <dbReference type="Pfam" id="PF08327"/>
    </source>
</evidence>
<reference evidence="3 4" key="1">
    <citation type="submission" date="2019-07" db="EMBL/GenBank/DDBJ databases">
        <title>Whole genome shotgun sequence of Oceanobacillus sojae NBRC 105379.</title>
        <authorList>
            <person name="Hosoyama A."/>
            <person name="Uohara A."/>
            <person name="Ohji S."/>
            <person name="Ichikawa N."/>
        </authorList>
    </citation>
    <scope>NUCLEOTIDE SEQUENCE [LARGE SCALE GENOMIC DNA]</scope>
    <source>
        <strain evidence="3 4">NBRC 105379</strain>
    </source>
</reference>
<dbReference type="OrthoDB" id="2734459at2"/>
<dbReference type="CDD" id="cd07814">
    <property type="entry name" value="SRPBCC_CalC_Aha1-like"/>
    <property type="match status" value="1"/>
</dbReference>
<dbReference type="AlphaFoldDB" id="A0A511ZNX3"/>
<sequence>MNHNKSSILILENAETVWNAITDDEKFSEWYAPGSTWSIPELEVGKQANFTLMPSAYNNLQEGESIPMSFVIKEMKTNNVFSLYSEDDEFLLAFELISQPDGTQVTVNMEGFEESLENLKAFLAGKELPYA</sequence>
<dbReference type="EMBL" id="BJYM01000018">
    <property type="protein sequence ID" value="GEN89089.1"/>
    <property type="molecule type" value="Genomic_DNA"/>
</dbReference>
<dbReference type="RefSeq" id="WP_147212007.1">
    <property type="nucleotide sequence ID" value="NZ_BJYM01000018.1"/>
</dbReference>
<gene>
    <name evidence="3" type="ORF">OSO01_38280</name>
</gene>
<proteinExistence type="inferred from homology"/>
<feature type="domain" description="Activator of Hsp90 ATPase homologue 1/2-like C-terminal" evidence="2">
    <location>
        <begin position="14"/>
        <end position="120"/>
    </location>
</feature>
<protein>
    <recommendedName>
        <fullName evidence="2">Activator of Hsp90 ATPase homologue 1/2-like C-terminal domain-containing protein</fullName>
    </recommendedName>
</protein>
<comment type="similarity">
    <text evidence="1">Belongs to the AHA1 family.</text>
</comment>
<dbReference type="Gene3D" id="3.30.530.20">
    <property type="match status" value="1"/>
</dbReference>
<evidence type="ECO:0000313" key="3">
    <source>
        <dbReference type="EMBL" id="GEN89089.1"/>
    </source>
</evidence>
<dbReference type="InterPro" id="IPR013538">
    <property type="entry name" value="ASHA1/2-like_C"/>
</dbReference>
<keyword evidence="4" id="KW-1185">Reference proteome</keyword>
<dbReference type="SUPFAM" id="SSF55961">
    <property type="entry name" value="Bet v1-like"/>
    <property type="match status" value="1"/>
</dbReference>
<evidence type="ECO:0000313" key="4">
    <source>
        <dbReference type="Proteomes" id="UP000321558"/>
    </source>
</evidence>
<comment type="caution">
    <text evidence="3">The sequence shown here is derived from an EMBL/GenBank/DDBJ whole genome shotgun (WGS) entry which is preliminary data.</text>
</comment>
<dbReference type="Proteomes" id="UP000321558">
    <property type="component" value="Unassembled WGS sequence"/>
</dbReference>
<accession>A0A511ZNX3</accession>
<dbReference type="InterPro" id="IPR023393">
    <property type="entry name" value="START-like_dom_sf"/>
</dbReference>
<name>A0A511ZNX3_9BACI</name>
<dbReference type="Pfam" id="PF08327">
    <property type="entry name" value="AHSA1"/>
    <property type="match status" value="1"/>
</dbReference>
<evidence type="ECO:0000256" key="1">
    <source>
        <dbReference type="ARBA" id="ARBA00006817"/>
    </source>
</evidence>
<organism evidence="3 4">
    <name type="scientific">Oceanobacillus sojae</name>
    <dbReference type="NCBI Taxonomy" id="582851"/>
    <lineage>
        <taxon>Bacteria</taxon>
        <taxon>Bacillati</taxon>
        <taxon>Bacillota</taxon>
        <taxon>Bacilli</taxon>
        <taxon>Bacillales</taxon>
        <taxon>Bacillaceae</taxon>
        <taxon>Oceanobacillus</taxon>
    </lineage>
</organism>